<dbReference type="Gene3D" id="1.10.3730.10">
    <property type="entry name" value="ProC C-terminal domain-like"/>
    <property type="match status" value="1"/>
</dbReference>
<comment type="caution">
    <text evidence="8">The sequence shown here is derived from an EMBL/GenBank/DDBJ whole genome shotgun (WGS) entry which is preliminary data.</text>
</comment>
<dbReference type="InterPro" id="IPR053790">
    <property type="entry name" value="P5CR-like_CS"/>
</dbReference>
<organism evidence="8 9">
    <name type="scientific">Salipaludibacillus neizhouensis</name>
    <dbReference type="NCBI Taxonomy" id="885475"/>
    <lineage>
        <taxon>Bacteria</taxon>
        <taxon>Bacillati</taxon>
        <taxon>Bacillota</taxon>
        <taxon>Bacilli</taxon>
        <taxon>Bacillales</taxon>
        <taxon>Bacillaceae</taxon>
    </lineage>
</organism>
<evidence type="ECO:0000256" key="2">
    <source>
        <dbReference type="HAMAP-Rule" id="MF_01925"/>
    </source>
</evidence>
<dbReference type="NCBIfam" id="TIGR00112">
    <property type="entry name" value="proC"/>
    <property type="match status" value="1"/>
</dbReference>
<dbReference type="InterPro" id="IPR029036">
    <property type="entry name" value="P5CR_dimer"/>
</dbReference>
<dbReference type="InterPro" id="IPR036291">
    <property type="entry name" value="NAD(P)-bd_dom_sf"/>
</dbReference>
<evidence type="ECO:0000256" key="3">
    <source>
        <dbReference type="NCBIfam" id="TIGR00112"/>
    </source>
</evidence>
<comment type="catalytic activity">
    <reaction evidence="2">
        <text>L-proline + NAD(+) = (S)-1-pyrroline-5-carboxylate + NADH + 2 H(+)</text>
        <dbReference type="Rhea" id="RHEA:14105"/>
        <dbReference type="ChEBI" id="CHEBI:15378"/>
        <dbReference type="ChEBI" id="CHEBI:17388"/>
        <dbReference type="ChEBI" id="CHEBI:57540"/>
        <dbReference type="ChEBI" id="CHEBI:57945"/>
        <dbReference type="ChEBI" id="CHEBI:60039"/>
        <dbReference type="EC" id="1.5.1.2"/>
    </reaction>
</comment>
<comment type="catalytic activity">
    <reaction evidence="2 5">
        <text>L-proline + NADP(+) = (S)-1-pyrroline-5-carboxylate + NADPH + 2 H(+)</text>
        <dbReference type="Rhea" id="RHEA:14109"/>
        <dbReference type="ChEBI" id="CHEBI:15378"/>
        <dbReference type="ChEBI" id="CHEBI:17388"/>
        <dbReference type="ChEBI" id="CHEBI:57783"/>
        <dbReference type="ChEBI" id="CHEBI:58349"/>
        <dbReference type="ChEBI" id="CHEBI:60039"/>
        <dbReference type="EC" id="1.5.1.2"/>
    </reaction>
</comment>
<dbReference type="GO" id="GO:0005737">
    <property type="term" value="C:cytoplasm"/>
    <property type="evidence" value="ECO:0007669"/>
    <property type="project" value="UniProtKB-SubCell"/>
</dbReference>
<dbReference type="Pfam" id="PF14748">
    <property type="entry name" value="P5CR_dimer"/>
    <property type="match status" value="1"/>
</dbReference>
<dbReference type="PANTHER" id="PTHR11645:SF49">
    <property type="entry name" value="PYRROLINE-5-CARBOXYLATE REDUCTASE 1"/>
    <property type="match status" value="1"/>
</dbReference>
<dbReference type="HAMAP" id="MF_01925">
    <property type="entry name" value="P5C_reductase"/>
    <property type="match status" value="1"/>
</dbReference>
<feature type="domain" description="Pyrroline-5-carboxylate reductase dimerisation" evidence="7">
    <location>
        <begin position="163"/>
        <end position="264"/>
    </location>
</feature>
<dbReference type="RefSeq" id="WP_110934786.1">
    <property type="nucleotide sequence ID" value="NZ_KZ614146.1"/>
</dbReference>
<dbReference type="PIRSF" id="PIRSF000193">
    <property type="entry name" value="Pyrrol-5-carb_rd"/>
    <property type="match status" value="1"/>
</dbReference>
<dbReference type="InterPro" id="IPR000304">
    <property type="entry name" value="Pyrroline-COOH_reductase"/>
</dbReference>
<comment type="function">
    <text evidence="2">Catalyzes the reduction of 1-pyrroline-5-carboxylate (PCA) to L-proline.</text>
</comment>
<reference evidence="8 9" key="1">
    <citation type="submission" date="2017-10" db="EMBL/GenBank/DDBJ databases">
        <title>Bacillus sp. nov., a halophilic bacterium isolated from a Keqin Lake.</title>
        <authorList>
            <person name="Wang H."/>
        </authorList>
    </citation>
    <scope>NUCLEOTIDE SEQUENCE [LARGE SCALE GENOMIC DNA]</scope>
    <source>
        <strain evidence="8 9">KCTC 13187</strain>
    </source>
</reference>
<dbReference type="Gene3D" id="3.40.50.720">
    <property type="entry name" value="NAD(P)-binding Rossmann-like Domain"/>
    <property type="match status" value="1"/>
</dbReference>
<evidence type="ECO:0000256" key="5">
    <source>
        <dbReference type="RuleBase" id="RU003903"/>
    </source>
</evidence>
<dbReference type="GO" id="GO:0004735">
    <property type="term" value="F:pyrroline-5-carboxylate reductase activity"/>
    <property type="evidence" value="ECO:0007669"/>
    <property type="project" value="UniProtKB-UniRule"/>
</dbReference>
<dbReference type="InterPro" id="IPR008927">
    <property type="entry name" value="6-PGluconate_DH-like_C_sf"/>
</dbReference>
<dbReference type="AlphaFoldDB" id="A0A3A9K112"/>
<keyword evidence="2 5" id="KW-0641">Proline biosynthesis</keyword>
<dbReference type="GO" id="GO:0055129">
    <property type="term" value="P:L-proline biosynthetic process"/>
    <property type="evidence" value="ECO:0007669"/>
    <property type="project" value="UniProtKB-UniRule"/>
</dbReference>
<evidence type="ECO:0000256" key="1">
    <source>
        <dbReference type="ARBA" id="ARBA00005525"/>
    </source>
</evidence>
<sequence length="265" mass="28752">MTRSKLLMVGAGRMAEAILSGIVKNKKNSFEIITVTNSTDKKKLEQLKHKYSIQASGDWESQLASHDIILLATPPHTHEDILKKLASKIDGQLIITVAAGIDPSFMEERLPRGTPVCWIMPNTAAQVGQSMSTYSCGKYVDKSHRKILSEILSSIGVSEEFSEQHVHDLTAITGSSPAFVYAFVEALEESAIGYGVSSEQARKLVVNMFKGSIAMLEEGHDLKDLIQQVASPGGSTAEGLEVLKKLDFSAIIKQAITATNNHARG</sequence>
<keyword evidence="2 4" id="KW-0521">NADP</keyword>
<feature type="binding site" evidence="4">
    <location>
        <begin position="72"/>
        <end position="75"/>
    </location>
    <ligand>
        <name>NADP(+)</name>
        <dbReference type="ChEBI" id="CHEBI:58349"/>
    </ligand>
</feature>
<keyword evidence="2 5" id="KW-0028">Amino-acid biosynthesis</keyword>
<dbReference type="InterPro" id="IPR028939">
    <property type="entry name" value="P5C_Rdtase_cat_N"/>
</dbReference>
<keyword evidence="2 5" id="KW-0560">Oxidoreductase</keyword>
<proteinExistence type="inferred from homology"/>
<dbReference type="PANTHER" id="PTHR11645">
    <property type="entry name" value="PYRROLINE-5-CARBOXYLATE REDUCTASE"/>
    <property type="match status" value="1"/>
</dbReference>
<evidence type="ECO:0000313" key="8">
    <source>
        <dbReference type="EMBL" id="RKL66794.1"/>
    </source>
</evidence>
<comment type="subcellular location">
    <subcellularLocation>
        <location evidence="2">Cytoplasm</location>
    </subcellularLocation>
</comment>
<gene>
    <name evidence="2" type="primary">proC</name>
    <name evidence="8" type="ORF">CR203_13215</name>
</gene>
<dbReference type="EMBL" id="PDOE01000005">
    <property type="protein sequence ID" value="RKL66794.1"/>
    <property type="molecule type" value="Genomic_DNA"/>
</dbReference>
<keyword evidence="2" id="KW-0963">Cytoplasm</keyword>
<dbReference type="Pfam" id="PF03807">
    <property type="entry name" value="F420_oxidored"/>
    <property type="match status" value="1"/>
</dbReference>
<dbReference type="OrthoDB" id="9805754at2"/>
<protein>
    <recommendedName>
        <fullName evidence="2 3">Pyrroline-5-carboxylate reductase</fullName>
        <shortName evidence="2">P5C reductase</shortName>
        <shortName evidence="2">P5CR</shortName>
        <ecNumber evidence="2 3">1.5.1.2</ecNumber>
    </recommendedName>
    <alternativeName>
        <fullName evidence="2">PCA reductase</fullName>
    </alternativeName>
</protein>
<accession>A0A3A9K112</accession>
<dbReference type="PROSITE" id="PS00521">
    <property type="entry name" value="P5CR"/>
    <property type="match status" value="1"/>
</dbReference>
<evidence type="ECO:0000256" key="4">
    <source>
        <dbReference type="PIRSR" id="PIRSR000193-1"/>
    </source>
</evidence>
<name>A0A3A9K112_9BACI</name>
<keyword evidence="9" id="KW-1185">Reference proteome</keyword>
<evidence type="ECO:0000259" key="7">
    <source>
        <dbReference type="Pfam" id="PF14748"/>
    </source>
</evidence>
<evidence type="ECO:0000313" key="9">
    <source>
        <dbReference type="Proteomes" id="UP000281498"/>
    </source>
</evidence>
<evidence type="ECO:0000259" key="6">
    <source>
        <dbReference type="Pfam" id="PF03807"/>
    </source>
</evidence>
<dbReference type="EC" id="1.5.1.2" evidence="2 3"/>
<comment type="pathway">
    <text evidence="2 5">Amino-acid biosynthesis; L-proline biosynthesis; L-proline from L-glutamate 5-semialdehyde: step 1/1.</text>
</comment>
<dbReference type="Proteomes" id="UP000281498">
    <property type="component" value="Unassembled WGS sequence"/>
</dbReference>
<comment type="similarity">
    <text evidence="1 2 5">Belongs to the pyrroline-5-carboxylate reductase family.</text>
</comment>
<dbReference type="SUPFAM" id="SSF48179">
    <property type="entry name" value="6-phosphogluconate dehydrogenase C-terminal domain-like"/>
    <property type="match status" value="1"/>
</dbReference>
<dbReference type="SUPFAM" id="SSF51735">
    <property type="entry name" value="NAD(P)-binding Rossmann-fold domains"/>
    <property type="match status" value="1"/>
</dbReference>
<dbReference type="UniPathway" id="UPA00098">
    <property type="reaction ID" value="UER00361"/>
</dbReference>
<feature type="domain" description="Pyrroline-5-carboxylate reductase catalytic N-terminal" evidence="6">
    <location>
        <begin position="8"/>
        <end position="100"/>
    </location>
</feature>